<dbReference type="STRING" id="4615.A0A199VVL2"/>
<dbReference type="AlphaFoldDB" id="A0A199VVL2"/>
<evidence type="ECO:0000313" key="3">
    <source>
        <dbReference type="EMBL" id="OAY80735.1"/>
    </source>
</evidence>
<dbReference type="Proteomes" id="UP000092600">
    <property type="component" value="Unassembled WGS sequence"/>
</dbReference>
<dbReference type="GO" id="GO:0005743">
    <property type="term" value="C:mitochondrial inner membrane"/>
    <property type="evidence" value="ECO:0007669"/>
    <property type="project" value="InterPro"/>
</dbReference>
<feature type="transmembrane region" description="Helical" evidence="2">
    <location>
        <begin position="257"/>
        <end position="279"/>
    </location>
</feature>
<proteinExistence type="predicted"/>
<feature type="region of interest" description="Disordered" evidence="1">
    <location>
        <begin position="70"/>
        <end position="102"/>
    </location>
</feature>
<keyword evidence="2" id="KW-0472">Membrane</keyword>
<feature type="compositionally biased region" description="Low complexity" evidence="1">
    <location>
        <begin position="70"/>
        <end position="83"/>
    </location>
</feature>
<accession>A0A199VVL2</accession>
<evidence type="ECO:0000256" key="1">
    <source>
        <dbReference type="SAM" id="MobiDB-lite"/>
    </source>
</evidence>
<reference evidence="3 4" key="1">
    <citation type="journal article" date="2016" name="DNA Res.">
        <title>The draft genome of MD-2 pineapple using hybrid error correction of long reads.</title>
        <authorList>
            <person name="Redwan R.M."/>
            <person name="Saidin A."/>
            <person name="Kumar S.V."/>
        </authorList>
    </citation>
    <scope>NUCLEOTIDE SEQUENCE [LARGE SCALE GENOMIC DNA]</scope>
    <source>
        <strain evidence="4">cv. MD2</strain>
        <tissue evidence="3">Leaf</tissue>
    </source>
</reference>
<dbReference type="GO" id="GO:0006121">
    <property type="term" value="P:mitochondrial electron transport, succinate to ubiquinone"/>
    <property type="evidence" value="ECO:0007669"/>
    <property type="project" value="InterPro"/>
</dbReference>
<evidence type="ECO:0000256" key="2">
    <source>
        <dbReference type="SAM" id="Phobius"/>
    </source>
</evidence>
<organism evidence="3 4">
    <name type="scientific">Ananas comosus</name>
    <name type="common">Pineapple</name>
    <name type="synonym">Ananas ananas</name>
    <dbReference type="NCBI Taxonomy" id="4615"/>
    <lineage>
        <taxon>Eukaryota</taxon>
        <taxon>Viridiplantae</taxon>
        <taxon>Streptophyta</taxon>
        <taxon>Embryophyta</taxon>
        <taxon>Tracheophyta</taxon>
        <taxon>Spermatophyta</taxon>
        <taxon>Magnoliopsida</taxon>
        <taxon>Liliopsida</taxon>
        <taxon>Poales</taxon>
        <taxon>Bromeliaceae</taxon>
        <taxon>Bromelioideae</taxon>
        <taxon>Ananas</taxon>
    </lineage>
</organism>
<dbReference type="GO" id="GO:0006099">
    <property type="term" value="P:tricarboxylic acid cycle"/>
    <property type="evidence" value="ECO:0007669"/>
    <property type="project" value="InterPro"/>
</dbReference>
<dbReference type="PANTHER" id="PTHR36358">
    <property type="entry name" value="SUCCINATE DEHYDROGENASE SUBUNIT 4, MITOCHONDRIAL"/>
    <property type="match status" value="1"/>
</dbReference>
<feature type="non-terminal residue" evidence="3">
    <location>
        <position position="1"/>
    </location>
</feature>
<keyword evidence="2" id="KW-0812">Transmembrane</keyword>
<feature type="compositionally biased region" description="Low complexity" evidence="1">
    <location>
        <begin position="42"/>
        <end position="58"/>
    </location>
</feature>
<dbReference type="EMBL" id="LSRQ01000798">
    <property type="protein sequence ID" value="OAY80735.1"/>
    <property type="molecule type" value="Genomic_DNA"/>
</dbReference>
<feature type="region of interest" description="Disordered" evidence="1">
    <location>
        <begin position="1"/>
        <end position="58"/>
    </location>
</feature>
<dbReference type="GO" id="GO:0045273">
    <property type="term" value="C:respiratory chain complex II (succinate dehydrogenase)"/>
    <property type="evidence" value="ECO:0007669"/>
    <property type="project" value="InterPro"/>
</dbReference>
<name>A0A199VVL2_ANACO</name>
<dbReference type="PANTHER" id="PTHR36358:SF1">
    <property type="entry name" value="SUCCINATE DEHYDROGENASE SUBUNIT 4, MITOCHONDRIAL"/>
    <property type="match status" value="1"/>
</dbReference>
<dbReference type="InterPro" id="IPR044963">
    <property type="entry name" value="SDH4"/>
</dbReference>
<evidence type="ECO:0000313" key="4">
    <source>
        <dbReference type="Proteomes" id="UP000092600"/>
    </source>
</evidence>
<comment type="caution">
    <text evidence="3">The sequence shown here is derived from an EMBL/GenBank/DDBJ whole genome shotgun (WGS) entry which is preliminary data.</text>
</comment>
<keyword evidence="2" id="KW-1133">Transmembrane helix</keyword>
<protein>
    <submittedName>
        <fullName evidence="3">Succinate dehydrogenase subunit 4, mitochondrial</fullName>
    </submittedName>
</protein>
<gene>
    <name evidence="3" type="ORF">ACMD2_09659</name>
</gene>
<sequence length="280" mass="30406">SFTGVETLSFARSEDDDDDDDHGVPSPDDPIQNPNPPPPPYSSSSSSSSSSAPIDPLRLSSPLLRSYSSSSAAAAAAAAGGSAPPSPSPTLDSSRNPLFRPPKILENKLTSPFYSFTSSYDSARVLPRNFSVKAQSGALMNQKENIDSQTVIKPAVAGESDRLSNKKDGGSPKVMAFSPLEGAVVKARESGLSFESLKVRRYELSQKITYALIPALLLVSRTDVLTSLLVFSVYWQIHGCFKEIFLDYVHHEVTRNWVLIYFAMLLVILAKDTIVFFNLV</sequence>